<evidence type="ECO:0000256" key="1">
    <source>
        <dbReference type="SAM" id="MobiDB-lite"/>
    </source>
</evidence>
<accession>A0A9J6EIH5</accession>
<organism evidence="2 3">
    <name type="scientific">Rhipicephalus microplus</name>
    <name type="common">Cattle tick</name>
    <name type="synonym">Boophilus microplus</name>
    <dbReference type="NCBI Taxonomy" id="6941"/>
    <lineage>
        <taxon>Eukaryota</taxon>
        <taxon>Metazoa</taxon>
        <taxon>Ecdysozoa</taxon>
        <taxon>Arthropoda</taxon>
        <taxon>Chelicerata</taxon>
        <taxon>Arachnida</taxon>
        <taxon>Acari</taxon>
        <taxon>Parasitiformes</taxon>
        <taxon>Ixodida</taxon>
        <taxon>Ixodoidea</taxon>
        <taxon>Ixodidae</taxon>
        <taxon>Rhipicephalinae</taxon>
        <taxon>Rhipicephalus</taxon>
        <taxon>Boophilus</taxon>
    </lineage>
</organism>
<feature type="region of interest" description="Disordered" evidence="1">
    <location>
        <begin position="72"/>
        <end position="113"/>
    </location>
</feature>
<reference evidence="2" key="2">
    <citation type="submission" date="2021-09" db="EMBL/GenBank/DDBJ databases">
        <authorList>
            <person name="Jia N."/>
            <person name="Wang J."/>
            <person name="Shi W."/>
            <person name="Du L."/>
            <person name="Sun Y."/>
            <person name="Zhan W."/>
            <person name="Jiang J."/>
            <person name="Wang Q."/>
            <person name="Zhang B."/>
            <person name="Ji P."/>
            <person name="Sakyi L.B."/>
            <person name="Cui X."/>
            <person name="Yuan T."/>
            <person name="Jiang B."/>
            <person name="Yang W."/>
            <person name="Lam T.T.-Y."/>
            <person name="Chang Q."/>
            <person name="Ding S."/>
            <person name="Wang X."/>
            <person name="Zhu J."/>
            <person name="Ruan X."/>
            <person name="Zhao L."/>
            <person name="Wei J."/>
            <person name="Que T."/>
            <person name="Du C."/>
            <person name="Cheng J."/>
            <person name="Dai P."/>
            <person name="Han X."/>
            <person name="Huang E."/>
            <person name="Gao Y."/>
            <person name="Liu J."/>
            <person name="Shao H."/>
            <person name="Ye R."/>
            <person name="Li L."/>
            <person name="Wei W."/>
            <person name="Wang X."/>
            <person name="Wang C."/>
            <person name="Huo Q."/>
            <person name="Li W."/>
            <person name="Guo W."/>
            <person name="Chen H."/>
            <person name="Chen S."/>
            <person name="Zhou L."/>
            <person name="Zhou L."/>
            <person name="Ni X."/>
            <person name="Tian J."/>
            <person name="Zhou Y."/>
            <person name="Sheng Y."/>
            <person name="Liu T."/>
            <person name="Pan Y."/>
            <person name="Xia L."/>
            <person name="Li J."/>
            <person name="Zhao F."/>
            <person name="Cao W."/>
        </authorList>
    </citation>
    <scope>NUCLEOTIDE SEQUENCE</scope>
    <source>
        <strain evidence="2">Rmic-2018</strain>
        <tissue evidence="2">Larvae</tissue>
    </source>
</reference>
<evidence type="ECO:0008006" key="4">
    <source>
        <dbReference type="Google" id="ProtNLM"/>
    </source>
</evidence>
<reference evidence="2" key="1">
    <citation type="journal article" date="2020" name="Cell">
        <title>Large-Scale Comparative Analyses of Tick Genomes Elucidate Their Genetic Diversity and Vector Capacities.</title>
        <authorList>
            <consortium name="Tick Genome and Microbiome Consortium (TIGMIC)"/>
            <person name="Jia N."/>
            <person name="Wang J."/>
            <person name="Shi W."/>
            <person name="Du L."/>
            <person name="Sun Y."/>
            <person name="Zhan W."/>
            <person name="Jiang J.F."/>
            <person name="Wang Q."/>
            <person name="Zhang B."/>
            <person name="Ji P."/>
            <person name="Bell-Sakyi L."/>
            <person name="Cui X.M."/>
            <person name="Yuan T.T."/>
            <person name="Jiang B.G."/>
            <person name="Yang W.F."/>
            <person name="Lam T.T."/>
            <person name="Chang Q.C."/>
            <person name="Ding S.J."/>
            <person name="Wang X.J."/>
            <person name="Zhu J.G."/>
            <person name="Ruan X.D."/>
            <person name="Zhao L."/>
            <person name="Wei J.T."/>
            <person name="Ye R.Z."/>
            <person name="Que T.C."/>
            <person name="Du C.H."/>
            <person name="Zhou Y.H."/>
            <person name="Cheng J.X."/>
            <person name="Dai P.F."/>
            <person name="Guo W.B."/>
            <person name="Han X.H."/>
            <person name="Huang E.J."/>
            <person name="Li L.F."/>
            <person name="Wei W."/>
            <person name="Gao Y.C."/>
            <person name="Liu J.Z."/>
            <person name="Shao H.Z."/>
            <person name="Wang X."/>
            <person name="Wang C.C."/>
            <person name="Yang T.C."/>
            <person name="Huo Q.B."/>
            <person name="Li W."/>
            <person name="Chen H.Y."/>
            <person name="Chen S.E."/>
            <person name="Zhou L.G."/>
            <person name="Ni X.B."/>
            <person name="Tian J.H."/>
            <person name="Sheng Y."/>
            <person name="Liu T."/>
            <person name="Pan Y.S."/>
            <person name="Xia L.Y."/>
            <person name="Li J."/>
            <person name="Zhao F."/>
            <person name="Cao W.C."/>
        </authorList>
    </citation>
    <scope>NUCLEOTIDE SEQUENCE</scope>
    <source>
        <strain evidence="2">Rmic-2018</strain>
    </source>
</reference>
<name>A0A9J6EIH5_RHIMP</name>
<dbReference type="Proteomes" id="UP000821866">
    <property type="component" value="Chromosome 2"/>
</dbReference>
<protein>
    <recommendedName>
        <fullName evidence="4">CUB domain-containing protein</fullName>
    </recommendedName>
</protein>
<dbReference type="EMBL" id="JABSTU010000004">
    <property type="protein sequence ID" value="KAH8034265.1"/>
    <property type="molecule type" value="Genomic_DNA"/>
</dbReference>
<proteinExistence type="predicted"/>
<evidence type="ECO:0000313" key="3">
    <source>
        <dbReference type="Proteomes" id="UP000821866"/>
    </source>
</evidence>
<keyword evidence="3" id="KW-1185">Reference proteome</keyword>
<sequence>MIQEELQLQATSSSCELRMTPSAGSLRNIVREELASMTCKFPFPDGPSPEIRILFMTDGYSGGKGFHLEYRQLPCKSAQPPSANGDGGASAQGSSPSSGEAGNGGPMGSSAMASSDRKLLWVKGFRDKPGIVTASIFVENRGNVTANNKFHRDHKKAS</sequence>
<evidence type="ECO:0000313" key="2">
    <source>
        <dbReference type="EMBL" id="KAH8034265.1"/>
    </source>
</evidence>
<dbReference type="AlphaFoldDB" id="A0A9J6EIH5"/>
<gene>
    <name evidence="2" type="ORF">HPB51_022091</name>
</gene>
<comment type="caution">
    <text evidence="2">The sequence shown here is derived from an EMBL/GenBank/DDBJ whole genome shotgun (WGS) entry which is preliminary data.</text>
</comment>
<dbReference type="VEuPathDB" id="VectorBase:LOC119161768"/>
<feature type="compositionally biased region" description="Low complexity" evidence="1">
    <location>
        <begin position="91"/>
        <end position="100"/>
    </location>
</feature>